<protein>
    <submittedName>
        <fullName evidence="1">Uncharacterized protein</fullName>
    </submittedName>
</protein>
<reference evidence="1" key="1">
    <citation type="submission" date="2010-01" db="EMBL/GenBank/DDBJ databases">
        <title>Genome fragments of uncultured bacteria from the North Pacific subtropical Gyre.</title>
        <authorList>
            <person name="Pham V.D."/>
            <person name="Delong E.F."/>
        </authorList>
    </citation>
    <scope>NUCLEOTIDE SEQUENCE</scope>
</reference>
<dbReference type="AlphaFoldDB" id="E7C3Q0"/>
<sequence>MRIAATTHAPTTSIVTTIRRLPDEFSGAGRLGEVIGFGYQARGQVALSINQARVHQRTVTDP</sequence>
<organism evidence="1">
    <name type="scientific">uncultured myxobacterium HF0200_08J13</name>
    <dbReference type="NCBI Taxonomy" id="723558"/>
    <lineage>
        <taxon>Bacteria</taxon>
        <taxon>Pseudomonadati</taxon>
        <taxon>Myxococcota</taxon>
        <taxon>Myxococcia</taxon>
        <taxon>Myxococcales</taxon>
        <taxon>environmental samples</taxon>
    </lineage>
</organism>
<evidence type="ECO:0000313" key="1">
    <source>
        <dbReference type="EMBL" id="ADI22074.1"/>
    </source>
</evidence>
<accession>E7C3Q0</accession>
<name>E7C3Q0_9BACT</name>
<proteinExistence type="predicted"/>
<dbReference type="EMBL" id="GU567974">
    <property type="protein sequence ID" value="ADI22074.1"/>
    <property type="molecule type" value="Genomic_DNA"/>
</dbReference>